<organism evidence="1 2">
    <name type="scientific">Eretmocerus hayati</name>
    <dbReference type="NCBI Taxonomy" id="131215"/>
    <lineage>
        <taxon>Eukaryota</taxon>
        <taxon>Metazoa</taxon>
        <taxon>Ecdysozoa</taxon>
        <taxon>Arthropoda</taxon>
        <taxon>Hexapoda</taxon>
        <taxon>Insecta</taxon>
        <taxon>Pterygota</taxon>
        <taxon>Neoptera</taxon>
        <taxon>Endopterygota</taxon>
        <taxon>Hymenoptera</taxon>
        <taxon>Apocrita</taxon>
        <taxon>Proctotrupomorpha</taxon>
        <taxon>Chalcidoidea</taxon>
        <taxon>Aphelinidae</taxon>
        <taxon>Aphelininae</taxon>
        <taxon>Eretmocerus</taxon>
    </lineage>
</organism>
<reference evidence="1" key="1">
    <citation type="submission" date="2023-04" db="EMBL/GenBank/DDBJ databases">
        <title>A chromosome-level genome assembly of the parasitoid wasp Eretmocerus hayati.</title>
        <authorList>
            <person name="Zhong Y."/>
            <person name="Liu S."/>
            <person name="Liu Y."/>
        </authorList>
    </citation>
    <scope>NUCLEOTIDE SEQUENCE</scope>
    <source>
        <strain evidence="1">ZJU_SS_LIU_2023</strain>
    </source>
</reference>
<protein>
    <submittedName>
        <fullName evidence="1">Uncharacterized protein</fullName>
    </submittedName>
</protein>
<dbReference type="Proteomes" id="UP001239111">
    <property type="component" value="Chromosome 1"/>
</dbReference>
<name>A0ACC2PWG3_9HYME</name>
<comment type="caution">
    <text evidence="1">The sequence shown here is derived from an EMBL/GenBank/DDBJ whole genome shotgun (WGS) entry which is preliminary data.</text>
</comment>
<dbReference type="EMBL" id="CM056741">
    <property type="protein sequence ID" value="KAJ8686145.1"/>
    <property type="molecule type" value="Genomic_DNA"/>
</dbReference>
<keyword evidence="2" id="KW-1185">Reference proteome</keyword>
<evidence type="ECO:0000313" key="2">
    <source>
        <dbReference type="Proteomes" id="UP001239111"/>
    </source>
</evidence>
<evidence type="ECO:0000313" key="1">
    <source>
        <dbReference type="EMBL" id="KAJ8686145.1"/>
    </source>
</evidence>
<proteinExistence type="predicted"/>
<sequence>MQYLINISDLVDHVGKPEEGSQKYVEGQRVANANHLMYVGITAESEEKIDLLGLCLQTTDFFGTPRELNFTIVFEKDSEKREITSKCSCAGGALGICKHVMAMLIYLIRTKKENIDKATCTDIKQTWGKLKSDVKAMYETVPFEKMCHLKPFNKKGSYKANSSVCPSLRLQVFKNLVREQPGSLISTLETGHGTRNKIVIAVDSVGGGPVYATRSDCKKSLDSKIYLRINNNVCLFFKIVDDLDLAVDLCIRTKTQSGEAWKWERIIRISASIAYYLYTAIASPHNKNKVIDWDSKILKHLNNQFHGNDSTAHGIKNEPKARACYEKKTGYAVTQLGSLVHPDVSWLHSSLDGIVFANHDDRISQSPSVPDTPSVPSASSLLSTPTARSALGHTIEIKCPELGKTKTIADVMEEWPCVQRDEHNVYYLKKKHKYFCQVQLGMFISGMKKCDFIVYSSFDDTCHVIEIPYDEDLTHEYVRTLQFVYFSKILKHISAYGYQRLKNSQGTAGTLLPRQAFQDISNK</sequence>
<accession>A0ACC2PWG3</accession>
<gene>
    <name evidence="1" type="ORF">QAD02_021939</name>
</gene>